<evidence type="ECO:0000313" key="2">
    <source>
        <dbReference type="EMBL" id="AUG49573.1"/>
    </source>
</evidence>
<keyword evidence="3" id="KW-1185">Reference proteome</keyword>
<feature type="region of interest" description="Disordered" evidence="1">
    <location>
        <begin position="1"/>
        <end position="28"/>
    </location>
</feature>
<protein>
    <submittedName>
        <fullName evidence="2">Uncharacterized protein</fullName>
    </submittedName>
</protein>
<geneLocation type="plasmid" evidence="2 3">
    <name>pNYT2</name>
</geneLocation>
<evidence type="ECO:0000313" key="3">
    <source>
        <dbReference type="Proteomes" id="UP000242917"/>
    </source>
</evidence>
<dbReference type="OrthoDB" id="221705at2157"/>
<gene>
    <name evidence="2" type="ORF">BVU17_18545</name>
</gene>
<dbReference type="KEGG" id="hta:BVU17_18545"/>
<reference evidence="2 3" key="1">
    <citation type="submission" date="2017-01" db="EMBL/GenBank/DDBJ databases">
        <title>A Red Light-Sensitive Sensory Rhodopsin I From Haloarcula taiwanensis, A New Haloarchaeon Isolated From Taiwan.</title>
        <authorList>
            <person name="Yang C.-S."/>
            <person name="Han Y.-A."/>
            <person name="Chen P.-C."/>
            <person name="Ng W.V."/>
            <person name="Chen T.-W."/>
        </authorList>
    </citation>
    <scope>NUCLEOTIDE SEQUENCE [LARGE SCALE GENOMIC DNA]</scope>
    <source>
        <strain evidence="2 3">Taiwanensis</strain>
        <plasmid evidence="2 3">pNYT2</plasmid>
    </source>
</reference>
<accession>A0A2H5A4C2</accession>
<sequence>MSRASQGGPAKRKARHDEPADVGTPVMVDRLSGDSLRGIVRERYTYDEHAAQARVLVESSEMMVNVATDRVSIARGSNADVVRSLVEADTNV</sequence>
<name>A0A2H5A4C2_9EURY</name>
<dbReference type="EMBL" id="CP019157">
    <property type="protein sequence ID" value="AUG49573.1"/>
    <property type="molecule type" value="Genomic_DNA"/>
</dbReference>
<keyword evidence="2" id="KW-0614">Plasmid</keyword>
<organism evidence="2 3">
    <name type="scientific">Haloarcula taiwanensis</name>
    <dbReference type="NCBI Taxonomy" id="1932004"/>
    <lineage>
        <taxon>Archaea</taxon>
        <taxon>Methanobacteriati</taxon>
        <taxon>Methanobacteriota</taxon>
        <taxon>Stenosarchaea group</taxon>
        <taxon>Halobacteria</taxon>
        <taxon>Halobacteriales</taxon>
        <taxon>Haloarculaceae</taxon>
        <taxon>Haloarcula</taxon>
    </lineage>
</organism>
<dbReference type="AlphaFoldDB" id="A0A2H5A4C2"/>
<proteinExistence type="predicted"/>
<evidence type="ECO:0000256" key="1">
    <source>
        <dbReference type="SAM" id="MobiDB-lite"/>
    </source>
</evidence>
<dbReference type="Proteomes" id="UP000242917">
    <property type="component" value="Plasmid pNYT2"/>
</dbReference>